<comment type="caution">
    <text evidence="1">The sequence shown here is derived from an EMBL/GenBank/DDBJ whole genome shotgun (WGS) entry which is preliminary data.</text>
</comment>
<organism evidence="1 2">
    <name type="scientific">Paenibacillus gyeongsangnamensis</name>
    <dbReference type="NCBI Taxonomy" id="3388067"/>
    <lineage>
        <taxon>Bacteria</taxon>
        <taxon>Bacillati</taxon>
        <taxon>Bacillota</taxon>
        <taxon>Bacilli</taxon>
        <taxon>Bacillales</taxon>
        <taxon>Paenibacillaceae</taxon>
        <taxon>Paenibacillus</taxon>
    </lineage>
</organism>
<gene>
    <name evidence="1" type="ORF">O9H85_14905</name>
</gene>
<protein>
    <submittedName>
        <fullName evidence="1">Thioredoxin family protein</fullName>
    </submittedName>
</protein>
<sequence length="216" mass="24806">MEQQKVSKIILFTLSACPTGRSMGTVLSEVKRTFDAIEFETVYVDVQTDITNHYRVKKNPTSLFLDYQGNELYRIEEFQETEYIIDLIERLNQQTVALKRPNEDNQASVEAYTVYLFQNELLVPLEVKYLNKTSVRAPRITAINMLLKTRNDGYENPFPVSATLELVNFKGNFGEIVINIGEGKERAWNKEKMKLALVKSLSHFGIDDLELTITAI</sequence>
<keyword evidence="2" id="KW-1185">Reference proteome</keyword>
<name>A0ABT4Q9Z1_9BACL</name>
<evidence type="ECO:0000313" key="2">
    <source>
        <dbReference type="Proteomes" id="UP001527882"/>
    </source>
</evidence>
<dbReference type="Gene3D" id="3.40.30.10">
    <property type="entry name" value="Glutaredoxin"/>
    <property type="match status" value="1"/>
</dbReference>
<reference evidence="1 2" key="1">
    <citation type="submission" date="2022-12" db="EMBL/GenBank/DDBJ databases">
        <title>Draft genome sequence of Paenibacillus sp. dW9.</title>
        <authorList>
            <person name="Choi E.-W."/>
            <person name="Kim D.-U."/>
        </authorList>
    </citation>
    <scope>NUCLEOTIDE SEQUENCE [LARGE SCALE GENOMIC DNA]</scope>
    <source>
        <strain evidence="2">dW9</strain>
    </source>
</reference>
<dbReference type="CDD" id="cd02947">
    <property type="entry name" value="TRX_family"/>
    <property type="match status" value="1"/>
</dbReference>
<dbReference type="SUPFAM" id="SSF52833">
    <property type="entry name" value="Thioredoxin-like"/>
    <property type="match status" value="1"/>
</dbReference>
<evidence type="ECO:0000313" key="1">
    <source>
        <dbReference type="EMBL" id="MCZ8513699.1"/>
    </source>
</evidence>
<accession>A0ABT4Q9Z1</accession>
<dbReference type="Proteomes" id="UP001527882">
    <property type="component" value="Unassembled WGS sequence"/>
</dbReference>
<dbReference type="RefSeq" id="WP_269882223.1">
    <property type="nucleotide sequence ID" value="NZ_JAQAGZ010000009.1"/>
</dbReference>
<proteinExistence type="predicted"/>
<dbReference type="InterPro" id="IPR036249">
    <property type="entry name" value="Thioredoxin-like_sf"/>
</dbReference>
<dbReference type="EMBL" id="JAQAGZ010000009">
    <property type="protein sequence ID" value="MCZ8513699.1"/>
    <property type="molecule type" value="Genomic_DNA"/>
</dbReference>